<organism evidence="2 3">
    <name type="scientific">Physocladia obscura</name>
    <dbReference type="NCBI Taxonomy" id="109957"/>
    <lineage>
        <taxon>Eukaryota</taxon>
        <taxon>Fungi</taxon>
        <taxon>Fungi incertae sedis</taxon>
        <taxon>Chytridiomycota</taxon>
        <taxon>Chytridiomycota incertae sedis</taxon>
        <taxon>Chytridiomycetes</taxon>
        <taxon>Chytridiales</taxon>
        <taxon>Chytriomycetaceae</taxon>
        <taxon>Physocladia</taxon>
    </lineage>
</organism>
<feature type="region of interest" description="Disordered" evidence="1">
    <location>
        <begin position="1"/>
        <end position="67"/>
    </location>
</feature>
<feature type="compositionally biased region" description="Basic and acidic residues" evidence="1">
    <location>
        <begin position="57"/>
        <end position="67"/>
    </location>
</feature>
<protein>
    <submittedName>
        <fullName evidence="2">Uncharacterized protein</fullName>
    </submittedName>
</protein>
<dbReference type="GO" id="GO:0051225">
    <property type="term" value="P:spindle assembly"/>
    <property type="evidence" value="ECO:0007669"/>
    <property type="project" value="InterPro"/>
</dbReference>
<comment type="caution">
    <text evidence="2">The sequence shown here is derived from an EMBL/GenBank/DDBJ whole genome shotgun (WGS) entry which is preliminary data.</text>
</comment>
<evidence type="ECO:0000313" key="2">
    <source>
        <dbReference type="EMBL" id="KAJ3131074.1"/>
    </source>
</evidence>
<dbReference type="Pfam" id="PF14735">
    <property type="entry name" value="HAUS4"/>
    <property type="match status" value="1"/>
</dbReference>
<feature type="compositionally biased region" description="Basic and acidic residues" evidence="1">
    <location>
        <begin position="18"/>
        <end position="29"/>
    </location>
</feature>
<gene>
    <name evidence="2" type="ORF">HK100_006872</name>
</gene>
<dbReference type="Proteomes" id="UP001211907">
    <property type="component" value="Unassembled WGS sequence"/>
</dbReference>
<dbReference type="InterPro" id="IPR029327">
    <property type="entry name" value="HAUS4"/>
</dbReference>
<feature type="region of interest" description="Disordered" evidence="1">
    <location>
        <begin position="82"/>
        <end position="116"/>
    </location>
</feature>
<evidence type="ECO:0000313" key="3">
    <source>
        <dbReference type="Proteomes" id="UP001211907"/>
    </source>
</evidence>
<accession>A0AAD5T7I4</accession>
<sequence length="280" mass="30410">MITTNASNAMTTAAANIRGKEAKAGKEAKVGAGGKGSQAASTVYKDGKAVPVPLPPKHSEEEAHEQAFEALQTVRTAVRALEAASRSHKATPYSVPANPEDDSIDSESKQPDTTPQDKIMARLNAVVALDNEAKALERKIADAIEDYFMTTLQTISSLVAALQTFRHTHHAQHHKIFACYFSAIVTNIYKKLKCMEIQLEHAVFGNSSSYGSSMRAEKSQLDAIKRETDVQISRLDAKLHAYTGAGAEFDRLLSIYLKISKDVHVIENDVEKMSASVPAV</sequence>
<reference evidence="2" key="1">
    <citation type="submission" date="2020-05" db="EMBL/GenBank/DDBJ databases">
        <title>Phylogenomic resolution of chytrid fungi.</title>
        <authorList>
            <person name="Stajich J.E."/>
            <person name="Amses K."/>
            <person name="Simmons R."/>
            <person name="Seto K."/>
            <person name="Myers J."/>
            <person name="Bonds A."/>
            <person name="Quandt C.A."/>
            <person name="Barry K."/>
            <person name="Liu P."/>
            <person name="Grigoriev I."/>
            <person name="Longcore J.E."/>
            <person name="James T.Y."/>
        </authorList>
    </citation>
    <scope>NUCLEOTIDE SEQUENCE</scope>
    <source>
        <strain evidence="2">JEL0513</strain>
    </source>
</reference>
<dbReference type="GO" id="GO:0070652">
    <property type="term" value="C:HAUS complex"/>
    <property type="evidence" value="ECO:0007669"/>
    <property type="project" value="InterPro"/>
</dbReference>
<name>A0AAD5T7I4_9FUNG</name>
<proteinExistence type="predicted"/>
<feature type="compositionally biased region" description="Low complexity" evidence="1">
    <location>
        <begin position="1"/>
        <end position="16"/>
    </location>
</feature>
<dbReference type="AlphaFoldDB" id="A0AAD5T7I4"/>
<keyword evidence="3" id="KW-1185">Reference proteome</keyword>
<dbReference type="EMBL" id="JADGJH010000320">
    <property type="protein sequence ID" value="KAJ3131074.1"/>
    <property type="molecule type" value="Genomic_DNA"/>
</dbReference>
<evidence type="ECO:0000256" key="1">
    <source>
        <dbReference type="SAM" id="MobiDB-lite"/>
    </source>
</evidence>